<feature type="region of interest" description="Disordered" evidence="1">
    <location>
        <begin position="32"/>
        <end position="87"/>
    </location>
</feature>
<dbReference type="EMBL" id="AJWJ01000083">
    <property type="protein sequence ID" value="KAF2075863.1"/>
    <property type="molecule type" value="Genomic_DNA"/>
</dbReference>
<feature type="signal peptide" evidence="2">
    <location>
        <begin position="1"/>
        <end position="26"/>
    </location>
</feature>
<keyword evidence="4" id="KW-1185">Reference proteome</keyword>
<feature type="compositionally biased region" description="Polar residues" evidence="1">
    <location>
        <begin position="32"/>
        <end position="41"/>
    </location>
</feature>
<reference evidence="3" key="1">
    <citation type="submission" date="2020-01" db="EMBL/GenBank/DDBJ databases">
        <title>Development of genomics and gene disruption for Polysphondylium violaceum indicates a role for the polyketide synthase stlB in stalk morphogenesis.</title>
        <authorList>
            <person name="Narita B."/>
            <person name="Kawabe Y."/>
            <person name="Kin K."/>
            <person name="Saito T."/>
            <person name="Gibbs R."/>
            <person name="Kuspa A."/>
            <person name="Muzny D."/>
            <person name="Queller D."/>
            <person name="Richards S."/>
            <person name="Strassman J."/>
            <person name="Sucgang R."/>
            <person name="Worley K."/>
            <person name="Schaap P."/>
        </authorList>
    </citation>
    <scope>NUCLEOTIDE SEQUENCE</scope>
    <source>
        <strain evidence="3">QSvi11</strain>
    </source>
</reference>
<sequence length="363" mass="40913">MDLIDRWKAWFIAWFVWMFSIFSTQNRNIQPQQQARTISHANNNNSNNSSNNDSSITIPETTTSPPPTAANSSNSNNSNNNTPSKNVFKHIDQKPVISLNKYKESISRHLHESDISDRNNSILANLLVDVQNFNTCTDITLQAAGIKQLLDRLGENEKVKFWIVNQVLESFKKSYNISSKQDLLSFYAVLVSCAVRENTKFRKELVDVIQNLPPSVLGDLENRNVSRVLVDLQSDVCESFRYDKPSPQYSHLVAQVSGTVFKAINEHVNPQVPSSPSPIIIKNELLAYLFQSISLVYQSKIIFQQLIANQLVQPSQETRSSILDYLFSYQPSIVINNNSNNATTKTTTTTTTTTTSTTNDNTV</sequence>
<organism evidence="3 4">
    <name type="scientific">Polysphondylium violaceum</name>
    <dbReference type="NCBI Taxonomy" id="133409"/>
    <lineage>
        <taxon>Eukaryota</taxon>
        <taxon>Amoebozoa</taxon>
        <taxon>Evosea</taxon>
        <taxon>Eumycetozoa</taxon>
        <taxon>Dictyostelia</taxon>
        <taxon>Dictyosteliales</taxon>
        <taxon>Dictyosteliaceae</taxon>
        <taxon>Polysphondylium</taxon>
    </lineage>
</organism>
<evidence type="ECO:0000256" key="1">
    <source>
        <dbReference type="SAM" id="MobiDB-lite"/>
    </source>
</evidence>
<evidence type="ECO:0000256" key="2">
    <source>
        <dbReference type="SAM" id="SignalP"/>
    </source>
</evidence>
<proteinExistence type="predicted"/>
<keyword evidence="2" id="KW-0732">Signal</keyword>
<name>A0A8J4PXI8_9MYCE</name>
<feature type="compositionally biased region" description="Low complexity" evidence="1">
    <location>
        <begin position="42"/>
        <end position="84"/>
    </location>
</feature>
<comment type="caution">
    <text evidence="3">The sequence shown here is derived from an EMBL/GenBank/DDBJ whole genome shotgun (WGS) entry which is preliminary data.</text>
</comment>
<dbReference type="Proteomes" id="UP000695562">
    <property type="component" value="Unassembled WGS sequence"/>
</dbReference>
<protein>
    <submittedName>
        <fullName evidence="3">Uncharacterized protein</fullName>
    </submittedName>
</protein>
<feature type="region of interest" description="Disordered" evidence="1">
    <location>
        <begin position="339"/>
        <end position="363"/>
    </location>
</feature>
<accession>A0A8J4PXI8</accession>
<gene>
    <name evidence="3" type="ORF">CYY_002849</name>
</gene>
<evidence type="ECO:0000313" key="4">
    <source>
        <dbReference type="Proteomes" id="UP000695562"/>
    </source>
</evidence>
<feature type="chain" id="PRO_5035271352" evidence="2">
    <location>
        <begin position="27"/>
        <end position="363"/>
    </location>
</feature>
<evidence type="ECO:0000313" key="3">
    <source>
        <dbReference type="EMBL" id="KAF2075863.1"/>
    </source>
</evidence>
<dbReference type="AlphaFoldDB" id="A0A8J4PXI8"/>
<dbReference type="OrthoDB" id="20716at2759"/>